<dbReference type="RefSeq" id="WP_098154094.1">
    <property type="nucleotide sequence ID" value="NZ_CP065595.1"/>
</dbReference>
<feature type="modified residue" description="N6-(pyridoxal phosphate)lysine" evidence="7">
    <location>
        <position position="172"/>
    </location>
</feature>
<feature type="binding site" evidence="6">
    <location>
        <position position="320"/>
    </location>
    <ligand>
        <name>substrate</name>
    </ligand>
</feature>
<dbReference type="GO" id="GO:0008453">
    <property type="term" value="F:alanine-glyoxylate transaminase activity"/>
    <property type="evidence" value="ECO:0007669"/>
    <property type="project" value="TreeGrafter"/>
</dbReference>
<dbReference type="Proteomes" id="UP000220629">
    <property type="component" value="Unassembled WGS sequence"/>
</dbReference>
<dbReference type="Pfam" id="PF00266">
    <property type="entry name" value="Aminotran_5"/>
    <property type="match status" value="1"/>
</dbReference>
<dbReference type="PANTHER" id="PTHR21152:SF24">
    <property type="entry name" value="ALANINE--GLYOXYLATE AMINOTRANSFERASE 1"/>
    <property type="match status" value="1"/>
</dbReference>
<evidence type="ECO:0000256" key="5">
    <source>
        <dbReference type="ARBA" id="ARBA00022898"/>
    </source>
</evidence>
<dbReference type="GO" id="GO:0019265">
    <property type="term" value="P:glycine biosynthetic process, by transamination of glyoxylate"/>
    <property type="evidence" value="ECO:0007669"/>
    <property type="project" value="TreeGrafter"/>
</dbReference>
<evidence type="ECO:0000313" key="9">
    <source>
        <dbReference type="EMBL" id="PEH38573.1"/>
    </source>
</evidence>
<comment type="caution">
    <text evidence="9">The sequence shown here is derived from an EMBL/GenBank/DDBJ whole genome shotgun (WGS) entry which is preliminary data.</text>
</comment>
<keyword evidence="3 9" id="KW-0032">Aminotransferase</keyword>
<organism evidence="9 10">
    <name type="scientific">Burkholderia gladioli</name>
    <name type="common">Pseudomonas marginata</name>
    <name type="synonym">Phytomonas marginata</name>
    <dbReference type="NCBI Taxonomy" id="28095"/>
    <lineage>
        <taxon>Bacteria</taxon>
        <taxon>Pseudomonadati</taxon>
        <taxon>Pseudomonadota</taxon>
        <taxon>Betaproteobacteria</taxon>
        <taxon>Burkholderiales</taxon>
        <taxon>Burkholderiaceae</taxon>
        <taxon>Burkholderia</taxon>
    </lineage>
</organism>
<dbReference type="GO" id="GO:0004760">
    <property type="term" value="F:L-serine-pyruvate transaminase activity"/>
    <property type="evidence" value="ECO:0007669"/>
    <property type="project" value="TreeGrafter"/>
</dbReference>
<evidence type="ECO:0000256" key="2">
    <source>
        <dbReference type="ARBA" id="ARBA00009236"/>
    </source>
</evidence>
<dbReference type="EMBL" id="PDDY01000004">
    <property type="protein sequence ID" value="PEH38573.1"/>
    <property type="molecule type" value="Genomic_DNA"/>
</dbReference>
<dbReference type="InterPro" id="IPR015422">
    <property type="entry name" value="PyrdxlP-dep_Trfase_small"/>
</dbReference>
<dbReference type="InterPro" id="IPR000192">
    <property type="entry name" value="Aminotrans_V_dom"/>
</dbReference>
<protein>
    <submittedName>
        <fullName evidence="9">Aspartate aminotransferase</fullName>
    </submittedName>
</protein>
<evidence type="ECO:0000256" key="3">
    <source>
        <dbReference type="ARBA" id="ARBA00022576"/>
    </source>
</evidence>
<feature type="domain" description="Aminotransferase class V" evidence="8">
    <location>
        <begin position="36"/>
        <end position="321"/>
    </location>
</feature>
<sequence>MIRLDSHLLLDPPPYPDHGYARLADRLKHLLATRGDLLFIQAEAMLALEAVATSLARPGLVALNVVTSPYGAWFGAWLRRGGASVHEVAAEAGQAIEIEAVAAAAEALGHIDLLAAVHAESSTGALNPLAALAALARSRDALCVVDAVASVGGHELALDALGVDIAVIGPQKALAGPAGISAVALNARAWERLAAPADAAPSSLSLARLRRDWLDRGRGALPGTPAPLEFHALEAALDRVEAEGIAQTVARHARAARACRDALRALGVRPWIARDEAASALVTTAPVPPGIDGALLISHARRHGVELTPGVGEIAPRVLRLNHTGLRATEDAVHASIVAYGSALEQQRHPVDLDAAGQAITEAYAAA</sequence>
<evidence type="ECO:0000256" key="1">
    <source>
        <dbReference type="ARBA" id="ARBA00001933"/>
    </source>
</evidence>
<dbReference type="Gene3D" id="3.90.1150.10">
    <property type="entry name" value="Aspartate Aminotransferase, domain 1"/>
    <property type="match status" value="1"/>
</dbReference>
<reference evidence="10" key="1">
    <citation type="submission" date="2017-09" db="EMBL/GenBank/DDBJ databases">
        <title>FDA dAtabase for Regulatory Grade micrObial Sequences (FDA-ARGOS): Supporting development and validation of Infectious Disease Dx tests.</title>
        <authorList>
            <person name="Minogue T."/>
            <person name="Wolcott M."/>
            <person name="Wasieloski L."/>
            <person name="Aguilar W."/>
            <person name="Moore D."/>
            <person name="Tallon L."/>
            <person name="Sadzewicz L."/>
            <person name="Ott S."/>
            <person name="Zhao X."/>
            <person name="Nagaraj S."/>
            <person name="Vavikolanu K."/>
            <person name="Aluvathingal J."/>
            <person name="Nadendla S."/>
            <person name="Sichtig H."/>
        </authorList>
    </citation>
    <scope>NUCLEOTIDE SEQUENCE [LARGE SCALE GENOMIC DNA]</scope>
    <source>
        <strain evidence="10">FDAARGOS_390</strain>
    </source>
</reference>
<evidence type="ECO:0000256" key="4">
    <source>
        <dbReference type="ARBA" id="ARBA00022679"/>
    </source>
</evidence>
<dbReference type="SUPFAM" id="SSF53383">
    <property type="entry name" value="PLP-dependent transferases"/>
    <property type="match status" value="1"/>
</dbReference>
<dbReference type="InterPro" id="IPR015421">
    <property type="entry name" value="PyrdxlP-dep_Trfase_major"/>
</dbReference>
<comment type="similarity">
    <text evidence="2">Belongs to the class-V pyridoxal-phosphate-dependent aminotransferase family.</text>
</comment>
<accession>A0A2A7S542</accession>
<keyword evidence="5 7" id="KW-0663">Pyridoxal phosphate</keyword>
<evidence type="ECO:0000256" key="7">
    <source>
        <dbReference type="PIRSR" id="PIRSR000524-50"/>
    </source>
</evidence>
<dbReference type="InterPro" id="IPR024169">
    <property type="entry name" value="SP_NH2Trfase/AEP_transaminase"/>
</dbReference>
<dbReference type="AlphaFoldDB" id="A0A2A7S542"/>
<evidence type="ECO:0000259" key="8">
    <source>
        <dbReference type="Pfam" id="PF00266"/>
    </source>
</evidence>
<dbReference type="InterPro" id="IPR015424">
    <property type="entry name" value="PyrdxlP-dep_Trfase"/>
</dbReference>
<evidence type="ECO:0000313" key="10">
    <source>
        <dbReference type="Proteomes" id="UP000220629"/>
    </source>
</evidence>
<gene>
    <name evidence="9" type="ORF">CRM94_29820</name>
</gene>
<dbReference type="PIRSF" id="PIRSF000524">
    <property type="entry name" value="SPT"/>
    <property type="match status" value="1"/>
</dbReference>
<proteinExistence type="inferred from homology"/>
<evidence type="ECO:0000256" key="6">
    <source>
        <dbReference type="PIRSR" id="PIRSR000524-1"/>
    </source>
</evidence>
<dbReference type="Gene3D" id="3.40.640.10">
    <property type="entry name" value="Type I PLP-dependent aspartate aminotransferase-like (Major domain)"/>
    <property type="match status" value="1"/>
</dbReference>
<keyword evidence="4 9" id="KW-0808">Transferase</keyword>
<comment type="cofactor">
    <cofactor evidence="1 7">
        <name>pyridoxal 5'-phosphate</name>
        <dbReference type="ChEBI" id="CHEBI:597326"/>
    </cofactor>
</comment>
<dbReference type="PANTHER" id="PTHR21152">
    <property type="entry name" value="AMINOTRANSFERASE CLASS V"/>
    <property type="match status" value="1"/>
</dbReference>
<name>A0A2A7S542_BURGA</name>